<evidence type="ECO:0000256" key="1">
    <source>
        <dbReference type="SAM" id="Coils"/>
    </source>
</evidence>
<reference evidence="2 3" key="1">
    <citation type="submission" date="2013-09" db="EMBL/GenBank/DDBJ databases">
        <title>Biodegradation of hydrocarbons in the deep terrestrial subsurface : characterization of a microbial consortium composed of two Desulfotomaculum species originating from a deep geological formation.</title>
        <authorList>
            <person name="Aullo T."/>
            <person name="Berlendis S."/>
            <person name="Lascourreges J.-F."/>
            <person name="Dessort D."/>
            <person name="Saint-Laurent S."/>
            <person name="Schraauwers B."/>
            <person name="Mas J."/>
            <person name="Magot M."/>
            <person name="Ranchou-Peyruse A."/>
        </authorList>
    </citation>
    <scope>NUCLEOTIDE SEQUENCE [LARGE SCALE GENOMIC DNA]</scope>
    <source>
        <strain evidence="2 3">Bs107</strain>
    </source>
</reference>
<keyword evidence="1" id="KW-0175">Coiled coil</keyword>
<evidence type="ECO:0000313" key="2">
    <source>
        <dbReference type="EMBL" id="PHJ38172.1"/>
    </source>
</evidence>
<keyword evidence="3" id="KW-1185">Reference proteome</keyword>
<gene>
    <name evidence="2" type="ORF">P378_11545</name>
</gene>
<name>A0A2C6MET8_9FIRM</name>
<sequence length="146" mass="17223">MIIVVILARLKKREEQIQRIIAKKEQIIEQERQKYQEVNRKKQQKELNHLKELYFAAVQDTGHSLLRYFEDLLKQLPDQVAEQAAALLAQDLDEKINKEILRLEEIESFIEQNQGDQEQQILQCRQQIEELTSLSAKARTVLNQVS</sequence>
<dbReference type="Proteomes" id="UP000222564">
    <property type="component" value="Unassembled WGS sequence"/>
</dbReference>
<accession>A0A2C6MET8</accession>
<comment type="caution">
    <text evidence="2">The sequence shown here is derived from an EMBL/GenBank/DDBJ whole genome shotgun (WGS) entry which is preliminary data.</text>
</comment>
<dbReference type="AlphaFoldDB" id="A0A2C6MET8"/>
<dbReference type="RefSeq" id="WP_180261059.1">
    <property type="nucleotide sequence ID" value="NZ_AWQQ01000055.1"/>
</dbReference>
<proteinExistence type="predicted"/>
<organism evidence="2 3">
    <name type="scientific">Desulforamulus profundi</name>
    <dbReference type="NCBI Taxonomy" id="1383067"/>
    <lineage>
        <taxon>Bacteria</taxon>
        <taxon>Bacillati</taxon>
        <taxon>Bacillota</taxon>
        <taxon>Clostridia</taxon>
        <taxon>Eubacteriales</taxon>
        <taxon>Peptococcaceae</taxon>
        <taxon>Desulforamulus</taxon>
    </lineage>
</organism>
<protein>
    <submittedName>
        <fullName evidence="2">Uncharacterized protein</fullName>
    </submittedName>
</protein>
<dbReference type="EMBL" id="AWQQ01000055">
    <property type="protein sequence ID" value="PHJ38172.1"/>
    <property type="molecule type" value="Genomic_DNA"/>
</dbReference>
<feature type="coiled-coil region" evidence="1">
    <location>
        <begin position="7"/>
        <end position="48"/>
    </location>
</feature>
<evidence type="ECO:0000313" key="3">
    <source>
        <dbReference type="Proteomes" id="UP000222564"/>
    </source>
</evidence>